<accession>A0A4R2PE08</accession>
<protein>
    <submittedName>
        <fullName evidence="1">Uncharacterized protein</fullName>
    </submittedName>
</protein>
<sequence>MENYNPSGFGKHTVKLKFLYENAKAEVIAEMGGNVCGGSILNGFTDLDCGITARSKESVNRKHCRFFLDDLQENRKFAEVEGIYFFYPNSDSLEMDIEDATDYLISVEIIYYENEE</sequence>
<dbReference type="EMBL" id="SLXK01000001">
    <property type="protein sequence ID" value="TCP32155.1"/>
    <property type="molecule type" value="Genomic_DNA"/>
</dbReference>
<dbReference type="RefSeq" id="WP_132742668.1">
    <property type="nucleotide sequence ID" value="NZ_SLXK01000001.1"/>
</dbReference>
<organism evidence="1 2">
    <name type="scientific">Scopulibacillus darangshiensis</name>
    <dbReference type="NCBI Taxonomy" id="442528"/>
    <lineage>
        <taxon>Bacteria</taxon>
        <taxon>Bacillati</taxon>
        <taxon>Bacillota</taxon>
        <taxon>Bacilli</taxon>
        <taxon>Bacillales</taxon>
        <taxon>Sporolactobacillaceae</taxon>
        <taxon>Scopulibacillus</taxon>
    </lineage>
</organism>
<reference evidence="1 2" key="1">
    <citation type="submission" date="2019-03" db="EMBL/GenBank/DDBJ databases">
        <title>Genomic Encyclopedia of Type Strains, Phase IV (KMG-IV): sequencing the most valuable type-strain genomes for metagenomic binning, comparative biology and taxonomic classification.</title>
        <authorList>
            <person name="Goeker M."/>
        </authorList>
    </citation>
    <scope>NUCLEOTIDE SEQUENCE [LARGE SCALE GENOMIC DNA]</scope>
    <source>
        <strain evidence="1 2">DSM 19377</strain>
    </source>
</reference>
<keyword evidence="2" id="KW-1185">Reference proteome</keyword>
<dbReference type="Proteomes" id="UP000295416">
    <property type="component" value="Unassembled WGS sequence"/>
</dbReference>
<proteinExistence type="predicted"/>
<comment type="caution">
    <text evidence="1">The sequence shown here is derived from an EMBL/GenBank/DDBJ whole genome shotgun (WGS) entry which is preliminary data.</text>
</comment>
<dbReference type="AlphaFoldDB" id="A0A4R2PE08"/>
<evidence type="ECO:0000313" key="2">
    <source>
        <dbReference type="Proteomes" id="UP000295416"/>
    </source>
</evidence>
<gene>
    <name evidence="1" type="ORF">EV207_101133</name>
</gene>
<name>A0A4R2PE08_9BACL</name>
<evidence type="ECO:0000313" key="1">
    <source>
        <dbReference type="EMBL" id="TCP32155.1"/>
    </source>
</evidence>